<proteinExistence type="predicted"/>
<protein>
    <recommendedName>
        <fullName evidence="7">C2H2-type domain-containing protein</fullName>
    </recommendedName>
</protein>
<dbReference type="RefSeq" id="XP_019020087.1">
    <property type="nucleotide sequence ID" value="XM_019160393.1"/>
</dbReference>
<evidence type="ECO:0000256" key="5">
    <source>
        <dbReference type="PROSITE-ProRule" id="PRU00042"/>
    </source>
</evidence>
<name>A0A1E3NSF0_9ASCO</name>
<gene>
    <name evidence="8" type="ORF">PICMEDRAFT_14480</name>
</gene>
<dbReference type="PROSITE" id="PS00028">
    <property type="entry name" value="ZINC_FINGER_C2H2_1"/>
    <property type="match status" value="2"/>
</dbReference>
<keyword evidence="4" id="KW-0862">Zinc</keyword>
<dbReference type="Gene3D" id="3.30.160.60">
    <property type="entry name" value="Classic Zinc Finger"/>
    <property type="match status" value="1"/>
</dbReference>
<dbReference type="GeneID" id="30177080"/>
<dbReference type="OrthoDB" id="3269380at2759"/>
<dbReference type="STRING" id="763406.A0A1E3NSF0"/>
<dbReference type="InterPro" id="IPR013087">
    <property type="entry name" value="Znf_C2H2_type"/>
</dbReference>
<dbReference type="EMBL" id="KV454001">
    <property type="protein sequence ID" value="ODQ48974.1"/>
    <property type="molecule type" value="Genomic_DNA"/>
</dbReference>
<evidence type="ECO:0000256" key="6">
    <source>
        <dbReference type="SAM" id="MobiDB-lite"/>
    </source>
</evidence>
<reference evidence="8 9" key="1">
    <citation type="journal article" date="2016" name="Proc. Natl. Acad. Sci. U.S.A.">
        <title>Comparative genomics of biotechnologically important yeasts.</title>
        <authorList>
            <person name="Riley R."/>
            <person name="Haridas S."/>
            <person name="Wolfe K.H."/>
            <person name="Lopes M.R."/>
            <person name="Hittinger C.T."/>
            <person name="Goeker M."/>
            <person name="Salamov A.A."/>
            <person name="Wisecaver J.H."/>
            <person name="Long T.M."/>
            <person name="Calvey C.H."/>
            <person name="Aerts A.L."/>
            <person name="Barry K.W."/>
            <person name="Choi C."/>
            <person name="Clum A."/>
            <person name="Coughlan A.Y."/>
            <person name="Deshpande S."/>
            <person name="Douglass A.P."/>
            <person name="Hanson S.J."/>
            <person name="Klenk H.-P."/>
            <person name="LaButti K.M."/>
            <person name="Lapidus A."/>
            <person name="Lindquist E.A."/>
            <person name="Lipzen A.M."/>
            <person name="Meier-Kolthoff J.P."/>
            <person name="Ohm R.A."/>
            <person name="Otillar R.P."/>
            <person name="Pangilinan J.L."/>
            <person name="Peng Y."/>
            <person name="Rokas A."/>
            <person name="Rosa C.A."/>
            <person name="Scheuner C."/>
            <person name="Sibirny A.A."/>
            <person name="Slot J.C."/>
            <person name="Stielow J.B."/>
            <person name="Sun H."/>
            <person name="Kurtzman C.P."/>
            <person name="Blackwell M."/>
            <person name="Grigoriev I.V."/>
            <person name="Jeffries T.W."/>
        </authorList>
    </citation>
    <scope>NUCLEOTIDE SEQUENCE [LARGE SCALE GENOMIC DNA]</scope>
    <source>
        <strain evidence="8 9">NRRL Y-2026</strain>
    </source>
</reference>
<dbReference type="SMART" id="SM00355">
    <property type="entry name" value="ZnF_C2H2"/>
    <property type="match status" value="3"/>
</dbReference>
<dbReference type="Proteomes" id="UP000094455">
    <property type="component" value="Unassembled WGS sequence"/>
</dbReference>
<evidence type="ECO:0000259" key="7">
    <source>
        <dbReference type="PROSITE" id="PS50157"/>
    </source>
</evidence>
<evidence type="ECO:0000256" key="2">
    <source>
        <dbReference type="ARBA" id="ARBA00022737"/>
    </source>
</evidence>
<evidence type="ECO:0000256" key="3">
    <source>
        <dbReference type="ARBA" id="ARBA00022771"/>
    </source>
</evidence>
<dbReference type="PROSITE" id="PS00018">
    <property type="entry name" value="EF_HAND_1"/>
    <property type="match status" value="1"/>
</dbReference>
<dbReference type="InterPro" id="IPR051580">
    <property type="entry name" value="ZnF-Chromatin_assoc"/>
</dbReference>
<dbReference type="GO" id="GO:0005634">
    <property type="term" value="C:nucleus"/>
    <property type="evidence" value="ECO:0007669"/>
    <property type="project" value="TreeGrafter"/>
</dbReference>
<organism evidence="8 9">
    <name type="scientific">Pichia membranifaciens NRRL Y-2026</name>
    <dbReference type="NCBI Taxonomy" id="763406"/>
    <lineage>
        <taxon>Eukaryota</taxon>
        <taxon>Fungi</taxon>
        <taxon>Dikarya</taxon>
        <taxon>Ascomycota</taxon>
        <taxon>Saccharomycotina</taxon>
        <taxon>Pichiomycetes</taxon>
        <taxon>Pichiales</taxon>
        <taxon>Pichiaceae</taxon>
        <taxon>Pichia</taxon>
    </lineage>
</organism>
<keyword evidence="3 5" id="KW-0863">Zinc-finger</keyword>
<dbReference type="GO" id="GO:0008270">
    <property type="term" value="F:zinc ion binding"/>
    <property type="evidence" value="ECO:0007669"/>
    <property type="project" value="UniProtKB-KW"/>
</dbReference>
<dbReference type="PANTHER" id="PTHR23057:SF0">
    <property type="entry name" value="JUXTAPOSED WITH ANOTHER ZINC FINGER PROTEIN 1"/>
    <property type="match status" value="1"/>
</dbReference>
<evidence type="ECO:0000256" key="4">
    <source>
        <dbReference type="ARBA" id="ARBA00022833"/>
    </source>
</evidence>
<feature type="compositionally biased region" description="Low complexity" evidence="6">
    <location>
        <begin position="385"/>
        <end position="399"/>
    </location>
</feature>
<accession>A0A1E3NSF0</accession>
<evidence type="ECO:0000313" key="8">
    <source>
        <dbReference type="EMBL" id="ODQ48974.1"/>
    </source>
</evidence>
<feature type="region of interest" description="Disordered" evidence="6">
    <location>
        <begin position="71"/>
        <end position="93"/>
    </location>
</feature>
<dbReference type="PANTHER" id="PTHR23057">
    <property type="entry name" value="JUXTAPOSED WITH ANOTHER ZINC FINGER PROTEIN 1"/>
    <property type="match status" value="1"/>
</dbReference>
<feature type="compositionally biased region" description="Polar residues" evidence="6">
    <location>
        <begin position="373"/>
        <end position="384"/>
    </location>
</feature>
<dbReference type="InterPro" id="IPR036236">
    <property type="entry name" value="Znf_C2H2_sf"/>
</dbReference>
<sequence>MAIQQPGNGDSSQPINISFSRNNSLYQNPRLRRESIAHSQGVGGVSWGSVGISSWLRDEVFIQNHNNMHQNHHQSQNLNHSQNHNAGMQGGGNVQYQQQRNQSINLFNGNFNNNNAMDLRGDSIMMYDSSVPNSSYLADLEANYCKDYSCCGQILPTLHDLLRHYEEMHIQQDPTSIQLNGMNLNTNPNNVNHNNLNSSSGLDRMRMANNSIGAVPTNEVFLNNHLNTKQNLNNNNKKFSMNPKSNSKISSFNLNMTYDQNNNHNLQNNELHKTLSNFNFGDTNQASLNKLNSQEQESMQFDFSTNNGASYFQNDRLTKDLENQTKMFHEQIQHQLNNPQSAYDGNDHTTNNLNNNTSNNFNLNNMNNLNNTHQSNDNNSHADLNNTSNNTNTHNSHGTGIPGNITNNHQKIKNTQLSMHKGGGIRTHNDGEMDMDHDTQFQMDVDDANMDDDDMGQEVCIDDPARRLYVIERKDERPFQCPVLGCSKTYKNQNGLKYHRLHGHQNQTLRENSDGTLSVINPDSDSPYPNGMAFEKDKPYRCEVCGKRYKNLNGLKYHRGHTTH</sequence>
<keyword evidence="2" id="KW-0677">Repeat</keyword>
<dbReference type="SUPFAM" id="SSF57667">
    <property type="entry name" value="beta-beta-alpha zinc fingers"/>
    <property type="match status" value="1"/>
</dbReference>
<dbReference type="AlphaFoldDB" id="A0A1E3NSF0"/>
<feature type="region of interest" description="Disordered" evidence="6">
    <location>
        <begin position="338"/>
        <end position="408"/>
    </location>
</feature>
<keyword evidence="9" id="KW-1185">Reference proteome</keyword>
<dbReference type="PROSITE" id="PS50157">
    <property type="entry name" value="ZINC_FINGER_C2H2_2"/>
    <property type="match status" value="2"/>
</dbReference>
<feature type="compositionally biased region" description="Low complexity" evidence="6">
    <location>
        <begin position="71"/>
        <end position="85"/>
    </location>
</feature>
<feature type="domain" description="C2H2-type" evidence="7">
    <location>
        <begin position="479"/>
        <end position="509"/>
    </location>
</feature>
<evidence type="ECO:0000256" key="1">
    <source>
        <dbReference type="ARBA" id="ARBA00022723"/>
    </source>
</evidence>
<keyword evidence="1" id="KW-0479">Metal-binding</keyword>
<dbReference type="FunFam" id="3.30.160.60:FF:001987">
    <property type="entry name" value="Transcription factor SFP1"/>
    <property type="match status" value="1"/>
</dbReference>
<dbReference type="InterPro" id="IPR018247">
    <property type="entry name" value="EF_Hand_1_Ca_BS"/>
</dbReference>
<feature type="domain" description="C2H2-type" evidence="7">
    <location>
        <begin position="540"/>
        <end position="564"/>
    </location>
</feature>
<feature type="compositionally biased region" description="Low complexity" evidence="6">
    <location>
        <begin position="349"/>
        <end position="372"/>
    </location>
</feature>
<feature type="region of interest" description="Disordered" evidence="6">
    <location>
        <begin position="1"/>
        <end position="20"/>
    </location>
</feature>
<evidence type="ECO:0000313" key="9">
    <source>
        <dbReference type="Proteomes" id="UP000094455"/>
    </source>
</evidence>